<dbReference type="Gene3D" id="3.50.30.10">
    <property type="entry name" value="Phosphohistidine domain"/>
    <property type="match status" value="1"/>
</dbReference>
<gene>
    <name evidence="3" type="ORF">METZ01_LOCUS137463</name>
</gene>
<feature type="domain" description="Phosphomevalonate dehydratase small subunit-like" evidence="2">
    <location>
        <begin position="20"/>
        <end position="95"/>
    </location>
</feature>
<name>A0A381Z5Z9_9ZZZZ</name>
<dbReference type="EMBL" id="UINC01020060">
    <property type="protein sequence ID" value="SVA84609.1"/>
    <property type="molecule type" value="Genomic_DNA"/>
</dbReference>
<evidence type="ECO:0000259" key="2">
    <source>
        <dbReference type="Pfam" id="PF01989"/>
    </source>
</evidence>
<dbReference type="Pfam" id="PF01989">
    <property type="entry name" value="AcnX_swivel_put"/>
    <property type="match status" value="1"/>
</dbReference>
<sequence>MIFLVEGKANGEVLKLDEPLSFWGGVDPETGKITDLRHPQVGMSVKGKVLMMPFGRGSSSGSSVIAEGIRSGSGPAGIIMMEADEIIALGSIVADEIYGKAMPIVVVEKSEYETYSTGDLVVISEDGITLS</sequence>
<dbReference type="AlphaFoldDB" id="A0A381Z5Z9"/>
<protein>
    <recommendedName>
        <fullName evidence="2">Phosphomevalonate dehydratase small subunit-like domain-containing protein</fullName>
    </recommendedName>
</protein>
<evidence type="ECO:0000313" key="3">
    <source>
        <dbReference type="EMBL" id="SVA84609.1"/>
    </source>
</evidence>
<dbReference type="GO" id="GO:0016829">
    <property type="term" value="F:lyase activity"/>
    <property type="evidence" value="ECO:0007669"/>
    <property type="project" value="UniProtKB-KW"/>
</dbReference>
<reference evidence="3" key="1">
    <citation type="submission" date="2018-05" db="EMBL/GenBank/DDBJ databases">
        <authorList>
            <person name="Lanie J.A."/>
            <person name="Ng W.-L."/>
            <person name="Kazmierczak K.M."/>
            <person name="Andrzejewski T.M."/>
            <person name="Davidsen T.M."/>
            <person name="Wayne K.J."/>
            <person name="Tettelin H."/>
            <person name="Glass J.I."/>
            <person name="Rusch D."/>
            <person name="Podicherti R."/>
            <person name="Tsui H.-C.T."/>
            <person name="Winkler M.E."/>
        </authorList>
    </citation>
    <scope>NUCLEOTIDE SEQUENCE</scope>
</reference>
<evidence type="ECO:0000256" key="1">
    <source>
        <dbReference type="ARBA" id="ARBA00023239"/>
    </source>
</evidence>
<organism evidence="3">
    <name type="scientific">marine metagenome</name>
    <dbReference type="NCBI Taxonomy" id="408172"/>
    <lineage>
        <taxon>unclassified sequences</taxon>
        <taxon>metagenomes</taxon>
        <taxon>ecological metagenomes</taxon>
    </lineage>
</organism>
<dbReference type="PANTHER" id="PTHR36577">
    <property type="entry name" value="DUF521 DOMAIN PROTEIN (AFU_ORTHOLOGUE AFUA_6G00490)"/>
    <property type="match status" value="1"/>
</dbReference>
<dbReference type="SUPFAM" id="SSF52016">
    <property type="entry name" value="LeuD/IlvD-like"/>
    <property type="match status" value="1"/>
</dbReference>
<proteinExistence type="predicted"/>
<keyword evidence="1" id="KW-0456">Lyase</keyword>
<dbReference type="InterPro" id="IPR002840">
    <property type="entry name" value="PMDh-S-like_dom"/>
</dbReference>
<dbReference type="PANTHER" id="PTHR36577:SF3">
    <property type="entry name" value="DUF521 DOMAIN PROTEIN (AFU_ORTHOLOGUE AFUA_6G00490)"/>
    <property type="match status" value="1"/>
</dbReference>
<accession>A0A381Z5Z9</accession>